<keyword evidence="6" id="KW-0808">Transferase</keyword>
<dbReference type="EC" id="2.7.13.3" evidence="3"/>
<name>A0A9D1JU15_9FIRM</name>
<dbReference type="Pfam" id="PF02518">
    <property type="entry name" value="HATPase_c"/>
    <property type="match status" value="1"/>
</dbReference>
<dbReference type="PANTHER" id="PTHR34220">
    <property type="entry name" value="SENSOR HISTIDINE KINASE YPDA"/>
    <property type="match status" value="1"/>
</dbReference>
<evidence type="ECO:0000259" key="14">
    <source>
        <dbReference type="PROSITE" id="PS50885"/>
    </source>
</evidence>
<keyword evidence="5" id="KW-0597">Phosphoprotein</keyword>
<keyword evidence="4" id="KW-1003">Cell membrane</keyword>
<evidence type="ECO:0000256" key="11">
    <source>
        <dbReference type="ARBA" id="ARBA00023136"/>
    </source>
</evidence>
<evidence type="ECO:0000256" key="4">
    <source>
        <dbReference type="ARBA" id="ARBA00022475"/>
    </source>
</evidence>
<dbReference type="InterPro" id="IPR033479">
    <property type="entry name" value="dCache_1"/>
</dbReference>
<dbReference type="Gene3D" id="3.30.450.20">
    <property type="entry name" value="PAS domain"/>
    <property type="match status" value="2"/>
</dbReference>
<dbReference type="InterPro" id="IPR050640">
    <property type="entry name" value="Bact_2-comp_sensor_kinase"/>
</dbReference>
<evidence type="ECO:0000256" key="12">
    <source>
        <dbReference type="SAM" id="Phobius"/>
    </source>
</evidence>
<dbReference type="Proteomes" id="UP000886741">
    <property type="component" value="Unassembled WGS sequence"/>
</dbReference>
<dbReference type="CDD" id="cd06225">
    <property type="entry name" value="HAMP"/>
    <property type="match status" value="1"/>
</dbReference>
<dbReference type="PANTHER" id="PTHR34220:SF7">
    <property type="entry name" value="SENSOR HISTIDINE KINASE YPDA"/>
    <property type="match status" value="1"/>
</dbReference>
<reference evidence="15" key="1">
    <citation type="submission" date="2020-10" db="EMBL/GenBank/DDBJ databases">
        <authorList>
            <person name="Gilroy R."/>
        </authorList>
    </citation>
    <scope>NUCLEOTIDE SEQUENCE</scope>
    <source>
        <strain evidence="15">ChiBcec16-1751</strain>
    </source>
</reference>
<dbReference type="InterPro" id="IPR005467">
    <property type="entry name" value="His_kinase_dom"/>
</dbReference>
<dbReference type="PROSITE" id="PS50885">
    <property type="entry name" value="HAMP"/>
    <property type="match status" value="1"/>
</dbReference>
<accession>A0A9D1JU15</accession>
<keyword evidence="10" id="KW-0902">Two-component regulatory system</keyword>
<evidence type="ECO:0000313" key="15">
    <source>
        <dbReference type="EMBL" id="HIS65707.1"/>
    </source>
</evidence>
<dbReference type="GO" id="GO:0005886">
    <property type="term" value="C:plasma membrane"/>
    <property type="evidence" value="ECO:0007669"/>
    <property type="project" value="UniProtKB-SubCell"/>
</dbReference>
<dbReference type="GO" id="GO:0000155">
    <property type="term" value="F:phosphorelay sensor kinase activity"/>
    <property type="evidence" value="ECO:0007669"/>
    <property type="project" value="InterPro"/>
</dbReference>
<dbReference type="InterPro" id="IPR003594">
    <property type="entry name" value="HATPase_dom"/>
</dbReference>
<dbReference type="Pfam" id="PF06580">
    <property type="entry name" value="His_kinase"/>
    <property type="match status" value="1"/>
</dbReference>
<comment type="caution">
    <text evidence="15">The sequence shown here is derived from an EMBL/GenBank/DDBJ whole genome shotgun (WGS) entry which is preliminary data.</text>
</comment>
<dbReference type="SMART" id="SM00304">
    <property type="entry name" value="HAMP"/>
    <property type="match status" value="1"/>
</dbReference>
<dbReference type="SUPFAM" id="SSF55874">
    <property type="entry name" value="ATPase domain of HSP90 chaperone/DNA topoisomerase II/histidine kinase"/>
    <property type="match status" value="1"/>
</dbReference>
<dbReference type="AlphaFoldDB" id="A0A9D1JU15"/>
<dbReference type="Pfam" id="PF00672">
    <property type="entry name" value="HAMP"/>
    <property type="match status" value="1"/>
</dbReference>
<evidence type="ECO:0000256" key="9">
    <source>
        <dbReference type="ARBA" id="ARBA00022989"/>
    </source>
</evidence>
<organism evidence="15 16">
    <name type="scientific">Candidatus Avoscillospira avistercoris</name>
    <dbReference type="NCBI Taxonomy" id="2840707"/>
    <lineage>
        <taxon>Bacteria</taxon>
        <taxon>Bacillati</taxon>
        <taxon>Bacillota</taxon>
        <taxon>Clostridia</taxon>
        <taxon>Eubacteriales</taxon>
        <taxon>Oscillospiraceae</taxon>
        <taxon>Oscillospiraceae incertae sedis</taxon>
        <taxon>Candidatus Avoscillospira</taxon>
    </lineage>
</organism>
<evidence type="ECO:0000313" key="16">
    <source>
        <dbReference type="Proteomes" id="UP000886741"/>
    </source>
</evidence>
<dbReference type="SUPFAM" id="SSF158472">
    <property type="entry name" value="HAMP domain-like"/>
    <property type="match status" value="1"/>
</dbReference>
<evidence type="ECO:0000256" key="7">
    <source>
        <dbReference type="ARBA" id="ARBA00022692"/>
    </source>
</evidence>
<reference evidence="15" key="2">
    <citation type="journal article" date="2021" name="PeerJ">
        <title>Extensive microbial diversity within the chicken gut microbiome revealed by metagenomics and culture.</title>
        <authorList>
            <person name="Gilroy R."/>
            <person name="Ravi A."/>
            <person name="Getino M."/>
            <person name="Pursley I."/>
            <person name="Horton D.L."/>
            <person name="Alikhan N.F."/>
            <person name="Baker D."/>
            <person name="Gharbi K."/>
            <person name="Hall N."/>
            <person name="Watson M."/>
            <person name="Adriaenssens E.M."/>
            <person name="Foster-Nyarko E."/>
            <person name="Jarju S."/>
            <person name="Secka A."/>
            <person name="Antonio M."/>
            <person name="Oren A."/>
            <person name="Chaudhuri R.R."/>
            <person name="La Ragione R."/>
            <person name="Hildebrand F."/>
            <person name="Pallen M.J."/>
        </authorList>
    </citation>
    <scope>NUCLEOTIDE SEQUENCE</scope>
    <source>
        <strain evidence="15">ChiBcec16-1751</strain>
    </source>
</reference>
<dbReference type="EMBL" id="DVJJ01000154">
    <property type="protein sequence ID" value="HIS65707.1"/>
    <property type="molecule type" value="Genomic_DNA"/>
</dbReference>
<evidence type="ECO:0000259" key="13">
    <source>
        <dbReference type="PROSITE" id="PS50109"/>
    </source>
</evidence>
<feature type="domain" description="Histidine kinase" evidence="13">
    <location>
        <begin position="472"/>
        <end position="575"/>
    </location>
</feature>
<dbReference type="PROSITE" id="PS50109">
    <property type="entry name" value="HIS_KIN"/>
    <property type="match status" value="1"/>
</dbReference>
<sequence>MKHRRYSIATAMVTAFTILIMAVTLVINARSYENNRRQLQSVATDYTNQLISQVNSQMDMYVDYLKDLSNFIVRNSAVTAYLRDSSQQEAVASILSHAATTRDEIFAIALAAADGRVLFDDPSYRLNPYATYQNAGWFQTAVEQPDQVHISTSRVENLVEGQYPWVISLSQAITDGQGNLLGVLLVDLRYDIITDICASVDLGNRGYLFLVDSSGAILWHPKQKLLNAGLLQEHMEAVGREDSQPLTISDEKGQRLYFSHRSQSTGWTVVGVAYAEELQEPQSELFRQYLVIDAVAVGAALLLSILISRAITTPLRKLTTIMQSVEGGDFTVRSDIRSGSEVTQLSDTFNHMISTIQALMADQKRTEEQKRETEWALLQAQIKPHFLYNTLDSIIWMSHAGRNEEVVEMTQALAQLLRTSIGRGEDIITLREEVSHVESYLTIQKMRYREKLRYELDVEPDTLDCRLPKLVLQPLVENAIYHGIKVKEDGGSIRVTSMLDEDQLIITVEDDGRGMTPEQLAHILEPKESDEGSSKIGVYNVHERLQMYFGSQFGLKFFSEPDRGTTAMLILPRLTEETEEPDHAVS</sequence>
<keyword evidence="7 12" id="KW-0812">Transmembrane</keyword>
<dbReference type="InterPro" id="IPR036890">
    <property type="entry name" value="HATPase_C_sf"/>
</dbReference>
<comment type="subcellular location">
    <subcellularLocation>
        <location evidence="2">Cell membrane</location>
        <topology evidence="2">Multi-pass membrane protein</topology>
    </subcellularLocation>
</comment>
<gene>
    <name evidence="15" type="ORF">IAA83_10140</name>
</gene>
<dbReference type="InterPro" id="IPR010559">
    <property type="entry name" value="Sig_transdc_His_kin_internal"/>
</dbReference>
<keyword evidence="8 15" id="KW-0418">Kinase</keyword>
<feature type="domain" description="HAMP" evidence="14">
    <location>
        <begin position="309"/>
        <end position="361"/>
    </location>
</feature>
<comment type="catalytic activity">
    <reaction evidence="1">
        <text>ATP + protein L-histidine = ADP + protein N-phospho-L-histidine.</text>
        <dbReference type="EC" id="2.7.13.3"/>
    </reaction>
</comment>
<dbReference type="Pfam" id="PF02743">
    <property type="entry name" value="dCache_1"/>
    <property type="match status" value="1"/>
</dbReference>
<protein>
    <recommendedName>
        <fullName evidence="3">histidine kinase</fullName>
        <ecNumber evidence="3">2.7.13.3</ecNumber>
    </recommendedName>
</protein>
<evidence type="ECO:0000256" key="5">
    <source>
        <dbReference type="ARBA" id="ARBA00022553"/>
    </source>
</evidence>
<evidence type="ECO:0000256" key="3">
    <source>
        <dbReference type="ARBA" id="ARBA00012438"/>
    </source>
</evidence>
<evidence type="ECO:0000256" key="1">
    <source>
        <dbReference type="ARBA" id="ARBA00000085"/>
    </source>
</evidence>
<evidence type="ECO:0000256" key="6">
    <source>
        <dbReference type="ARBA" id="ARBA00022679"/>
    </source>
</evidence>
<dbReference type="Gene3D" id="3.30.565.10">
    <property type="entry name" value="Histidine kinase-like ATPase, C-terminal domain"/>
    <property type="match status" value="1"/>
</dbReference>
<evidence type="ECO:0000256" key="8">
    <source>
        <dbReference type="ARBA" id="ARBA00022777"/>
    </source>
</evidence>
<evidence type="ECO:0000256" key="10">
    <source>
        <dbReference type="ARBA" id="ARBA00023012"/>
    </source>
</evidence>
<dbReference type="InterPro" id="IPR003660">
    <property type="entry name" value="HAMP_dom"/>
</dbReference>
<proteinExistence type="predicted"/>
<dbReference type="CDD" id="cd12912">
    <property type="entry name" value="PDC2_MCP_like"/>
    <property type="match status" value="1"/>
</dbReference>
<dbReference type="Gene3D" id="6.10.340.10">
    <property type="match status" value="1"/>
</dbReference>
<keyword evidence="11 12" id="KW-0472">Membrane</keyword>
<dbReference type="SMART" id="SM00387">
    <property type="entry name" value="HATPase_c"/>
    <property type="match status" value="1"/>
</dbReference>
<feature type="transmembrane region" description="Helical" evidence="12">
    <location>
        <begin position="6"/>
        <end position="27"/>
    </location>
</feature>
<evidence type="ECO:0000256" key="2">
    <source>
        <dbReference type="ARBA" id="ARBA00004651"/>
    </source>
</evidence>
<keyword evidence="9 12" id="KW-1133">Transmembrane helix</keyword>
<dbReference type="CDD" id="cd18773">
    <property type="entry name" value="PDC1_HK_sensor"/>
    <property type="match status" value="1"/>
</dbReference>